<gene>
    <name evidence="1" type="ORF">K469DRAFT_693596</name>
</gene>
<proteinExistence type="predicted"/>
<sequence>MATAEQMAAYTALMREYKPAQDRPVTEIAIFKLKEPQSPSTLSYFETQIIHNTIPGKGIKRQAWGFSLSDPHSFVWMLDWEKIQDHWDFWQTPAFGPVIAGIEKLFVPGRPLVRHYEFKPAGMLGKSVQRVFIWNEEEEDKKEGDMNQSVLRGDRNDLVV</sequence>
<dbReference type="Gene3D" id="3.30.70.100">
    <property type="match status" value="1"/>
</dbReference>
<dbReference type="SUPFAM" id="SSF54909">
    <property type="entry name" value="Dimeric alpha+beta barrel"/>
    <property type="match status" value="1"/>
</dbReference>
<organism evidence="1 2">
    <name type="scientific">Zopfia rhizophila CBS 207.26</name>
    <dbReference type="NCBI Taxonomy" id="1314779"/>
    <lineage>
        <taxon>Eukaryota</taxon>
        <taxon>Fungi</taxon>
        <taxon>Dikarya</taxon>
        <taxon>Ascomycota</taxon>
        <taxon>Pezizomycotina</taxon>
        <taxon>Dothideomycetes</taxon>
        <taxon>Dothideomycetes incertae sedis</taxon>
        <taxon>Zopfiaceae</taxon>
        <taxon>Zopfia</taxon>
    </lineage>
</organism>
<dbReference type="OrthoDB" id="3830579at2759"/>
<name>A0A6A6DPK1_9PEZI</name>
<evidence type="ECO:0000313" key="2">
    <source>
        <dbReference type="Proteomes" id="UP000800200"/>
    </source>
</evidence>
<evidence type="ECO:0000313" key="1">
    <source>
        <dbReference type="EMBL" id="KAF2180149.1"/>
    </source>
</evidence>
<dbReference type="AlphaFoldDB" id="A0A6A6DPK1"/>
<reference evidence="1" key="1">
    <citation type="journal article" date="2020" name="Stud. Mycol.">
        <title>101 Dothideomycetes genomes: a test case for predicting lifestyles and emergence of pathogens.</title>
        <authorList>
            <person name="Haridas S."/>
            <person name="Albert R."/>
            <person name="Binder M."/>
            <person name="Bloem J."/>
            <person name="Labutti K."/>
            <person name="Salamov A."/>
            <person name="Andreopoulos B."/>
            <person name="Baker S."/>
            <person name="Barry K."/>
            <person name="Bills G."/>
            <person name="Bluhm B."/>
            <person name="Cannon C."/>
            <person name="Castanera R."/>
            <person name="Culley D."/>
            <person name="Daum C."/>
            <person name="Ezra D."/>
            <person name="Gonzalez J."/>
            <person name="Henrissat B."/>
            <person name="Kuo A."/>
            <person name="Liang C."/>
            <person name="Lipzen A."/>
            <person name="Lutzoni F."/>
            <person name="Magnuson J."/>
            <person name="Mondo S."/>
            <person name="Nolan M."/>
            <person name="Ohm R."/>
            <person name="Pangilinan J."/>
            <person name="Park H.-J."/>
            <person name="Ramirez L."/>
            <person name="Alfaro M."/>
            <person name="Sun H."/>
            <person name="Tritt A."/>
            <person name="Yoshinaga Y."/>
            <person name="Zwiers L.-H."/>
            <person name="Turgeon B."/>
            <person name="Goodwin S."/>
            <person name="Spatafora J."/>
            <person name="Crous P."/>
            <person name="Grigoriev I."/>
        </authorList>
    </citation>
    <scope>NUCLEOTIDE SEQUENCE</scope>
    <source>
        <strain evidence="1">CBS 207.26</strain>
    </source>
</reference>
<dbReference type="EMBL" id="ML994660">
    <property type="protein sequence ID" value="KAF2180149.1"/>
    <property type="molecule type" value="Genomic_DNA"/>
</dbReference>
<accession>A0A6A6DPK1</accession>
<dbReference type="InterPro" id="IPR011008">
    <property type="entry name" value="Dimeric_a/b-barrel"/>
</dbReference>
<protein>
    <recommendedName>
        <fullName evidence="3">ABM domain-containing protein</fullName>
    </recommendedName>
</protein>
<evidence type="ECO:0008006" key="3">
    <source>
        <dbReference type="Google" id="ProtNLM"/>
    </source>
</evidence>
<dbReference type="Proteomes" id="UP000800200">
    <property type="component" value="Unassembled WGS sequence"/>
</dbReference>
<keyword evidence="2" id="KW-1185">Reference proteome</keyword>